<dbReference type="EMBL" id="JAHDYS010000011">
    <property type="protein sequence ID" value="MBT1072618.1"/>
    <property type="molecule type" value="Genomic_DNA"/>
</dbReference>
<evidence type="ECO:0000313" key="3">
    <source>
        <dbReference type="Proteomes" id="UP000784128"/>
    </source>
</evidence>
<accession>A0ABS5UAA6</accession>
<protein>
    <submittedName>
        <fullName evidence="2">PilZ domain-containing protein</fullName>
    </submittedName>
</protein>
<gene>
    <name evidence="2" type="ORF">KJB30_12540</name>
</gene>
<comment type="caution">
    <text evidence="2">The sequence shown here is derived from an EMBL/GenBank/DDBJ whole genome shotgun (WGS) entry which is preliminary data.</text>
</comment>
<evidence type="ECO:0000313" key="2">
    <source>
        <dbReference type="EMBL" id="MBT1072618.1"/>
    </source>
</evidence>
<keyword evidence="3" id="KW-1185">Reference proteome</keyword>
<dbReference type="SUPFAM" id="SSF141371">
    <property type="entry name" value="PilZ domain-like"/>
    <property type="match status" value="1"/>
</dbReference>
<dbReference type="Gene3D" id="2.40.10.220">
    <property type="entry name" value="predicted glycosyltransferase like domains"/>
    <property type="match status" value="1"/>
</dbReference>
<organism evidence="2 3">
    <name type="scientific">Pelotalea chapellei</name>
    <dbReference type="NCBI Taxonomy" id="44671"/>
    <lineage>
        <taxon>Bacteria</taxon>
        <taxon>Pseudomonadati</taxon>
        <taxon>Thermodesulfobacteriota</taxon>
        <taxon>Desulfuromonadia</taxon>
        <taxon>Geobacterales</taxon>
        <taxon>Geobacteraceae</taxon>
        <taxon>Pelotalea</taxon>
    </lineage>
</organism>
<proteinExistence type="predicted"/>
<reference evidence="2 3" key="1">
    <citation type="submission" date="2021-05" db="EMBL/GenBank/DDBJ databases">
        <title>The draft genome of Geobacter chapellei DSM 13688.</title>
        <authorList>
            <person name="Xu Z."/>
            <person name="Masuda Y."/>
            <person name="Itoh H."/>
            <person name="Senoo K."/>
        </authorList>
    </citation>
    <scope>NUCLEOTIDE SEQUENCE [LARGE SCALE GENOMIC DNA]</scope>
    <source>
        <strain evidence="2 3">DSM 13688</strain>
    </source>
</reference>
<dbReference type="Proteomes" id="UP000784128">
    <property type="component" value="Unassembled WGS sequence"/>
</dbReference>
<dbReference type="Pfam" id="PF07238">
    <property type="entry name" value="PilZ"/>
    <property type="match status" value="1"/>
</dbReference>
<evidence type="ECO:0000259" key="1">
    <source>
        <dbReference type="Pfam" id="PF07238"/>
    </source>
</evidence>
<name>A0ABS5UAA6_9BACT</name>
<dbReference type="RefSeq" id="WP_214299790.1">
    <property type="nucleotide sequence ID" value="NZ_JAHDYS010000011.1"/>
</dbReference>
<sequence length="238" mass="26490">MPPDFTDSVSEETPPDYPILVVSYDDKSRSALAVSLEPYGGRAILCSTFCEAESYALSNMCKGILVDLATMIKSKGEEKIVAYTLVGFYPTLRVKTMGAMLIPMAMAGDAKQDKNLKDFLTRTCADFKPRKLRTSKRKDICIPTFIGVDRGFTLNISWSGVFVANMNPERFTVGEELTITFPDFGLDVVCVVARIQNWGQQRPPGIGVKFKHVGKELENNLYALLKSQKNIDRDRLIG</sequence>
<feature type="domain" description="PilZ" evidence="1">
    <location>
        <begin position="150"/>
        <end position="225"/>
    </location>
</feature>
<dbReference type="InterPro" id="IPR009875">
    <property type="entry name" value="PilZ_domain"/>
</dbReference>